<dbReference type="AlphaFoldDB" id="A0A0D2SLK0"/>
<evidence type="ECO:0000313" key="1">
    <source>
        <dbReference type="EMBL" id="KJB32000.1"/>
    </source>
</evidence>
<dbReference type="Gramene" id="KJB32000">
    <property type="protein sequence ID" value="KJB32000"/>
    <property type="gene ID" value="B456_005G218100"/>
</dbReference>
<protein>
    <submittedName>
        <fullName evidence="1">Uncharacterized protein</fullName>
    </submittedName>
</protein>
<proteinExistence type="predicted"/>
<name>A0A0D2SLK0_GOSRA</name>
<keyword evidence="2" id="KW-1185">Reference proteome</keyword>
<accession>A0A0D2SLK0</accession>
<evidence type="ECO:0000313" key="2">
    <source>
        <dbReference type="Proteomes" id="UP000032304"/>
    </source>
</evidence>
<reference evidence="1 2" key="1">
    <citation type="journal article" date="2012" name="Nature">
        <title>Repeated polyploidization of Gossypium genomes and the evolution of spinnable cotton fibres.</title>
        <authorList>
            <person name="Paterson A.H."/>
            <person name="Wendel J.F."/>
            <person name="Gundlach H."/>
            <person name="Guo H."/>
            <person name="Jenkins J."/>
            <person name="Jin D."/>
            <person name="Llewellyn D."/>
            <person name="Showmaker K.C."/>
            <person name="Shu S."/>
            <person name="Udall J."/>
            <person name="Yoo M.J."/>
            <person name="Byers R."/>
            <person name="Chen W."/>
            <person name="Doron-Faigenboim A."/>
            <person name="Duke M.V."/>
            <person name="Gong L."/>
            <person name="Grimwood J."/>
            <person name="Grover C."/>
            <person name="Grupp K."/>
            <person name="Hu G."/>
            <person name="Lee T.H."/>
            <person name="Li J."/>
            <person name="Lin L."/>
            <person name="Liu T."/>
            <person name="Marler B.S."/>
            <person name="Page J.T."/>
            <person name="Roberts A.W."/>
            <person name="Romanel E."/>
            <person name="Sanders W.S."/>
            <person name="Szadkowski E."/>
            <person name="Tan X."/>
            <person name="Tang H."/>
            <person name="Xu C."/>
            <person name="Wang J."/>
            <person name="Wang Z."/>
            <person name="Zhang D."/>
            <person name="Zhang L."/>
            <person name="Ashrafi H."/>
            <person name="Bedon F."/>
            <person name="Bowers J.E."/>
            <person name="Brubaker C.L."/>
            <person name="Chee P.W."/>
            <person name="Das S."/>
            <person name="Gingle A.R."/>
            <person name="Haigler C.H."/>
            <person name="Harker D."/>
            <person name="Hoffmann L.V."/>
            <person name="Hovav R."/>
            <person name="Jones D.C."/>
            <person name="Lemke C."/>
            <person name="Mansoor S."/>
            <person name="ur Rahman M."/>
            <person name="Rainville L.N."/>
            <person name="Rambani A."/>
            <person name="Reddy U.K."/>
            <person name="Rong J.K."/>
            <person name="Saranga Y."/>
            <person name="Scheffler B.E."/>
            <person name="Scheffler J.A."/>
            <person name="Stelly D.M."/>
            <person name="Triplett B.A."/>
            <person name="Van Deynze A."/>
            <person name="Vaslin M.F."/>
            <person name="Waghmare V.N."/>
            <person name="Walford S.A."/>
            <person name="Wright R.J."/>
            <person name="Zaki E.A."/>
            <person name="Zhang T."/>
            <person name="Dennis E.S."/>
            <person name="Mayer K.F."/>
            <person name="Peterson D.G."/>
            <person name="Rokhsar D.S."/>
            <person name="Wang X."/>
            <person name="Schmutz J."/>
        </authorList>
    </citation>
    <scope>NUCLEOTIDE SEQUENCE [LARGE SCALE GENOMIC DNA]</scope>
</reference>
<dbReference type="EMBL" id="CM001744">
    <property type="protein sequence ID" value="KJB32000.1"/>
    <property type="molecule type" value="Genomic_DNA"/>
</dbReference>
<organism evidence="1 2">
    <name type="scientific">Gossypium raimondii</name>
    <name type="common">Peruvian cotton</name>
    <name type="synonym">Gossypium klotzschianum subsp. raimondii</name>
    <dbReference type="NCBI Taxonomy" id="29730"/>
    <lineage>
        <taxon>Eukaryota</taxon>
        <taxon>Viridiplantae</taxon>
        <taxon>Streptophyta</taxon>
        <taxon>Embryophyta</taxon>
        <taxon>Tracheophyta</taxon>
        <taxon>Spermatophyta</taxon>
        <taxon>Magnoliopsida</taxon>
        <taxon>eudicotyledons</taxon>
        <taxon>Gunneridae</taxon>
        <taxon>Pentapetalae</taxon>
        <taxon>rosids</taxon>
        <taxon>malvids</taxon>
        <taxon>Malvales</taxon>
        <taxon>Malvaceae</taxon>
        <taxon>Malvoideae</taxon>
        <taxon>Gossypium</taxon>
    </lineage>
</organism>
<gene>
    <name evidence="1" type="ORF">B456_005G218100</name>
</gene>
<sequence length="94" mass="10161">MPIAIFSSSTPILKPQIWNPRFFSAELFLILISSLISRSVSGSVQTVNATATAIVSAESTVHPLVFNCSELNEQIQTLVSRVKATVCSLFNCTS</sequence>
<dbReference type="Proteomes" id="UP000032304">
    <property type="component" value="Chromosome 5"/>
</dbReference>